<keyword evidence="3" id="KW-0375">Hydrogen ion transport</keyword>
<gene>
    <name evidence="6" type="ORF">ECRASSUSDP1_LOCUS10378</name>
</gene>
<dbReference type="SUPFAM" id="SSF48371">
    <property type="entry name" value="ARM repeat"/>
    <property type="match status" value="1"/>
</dbReference>
<evidence type="ECO:0000313" key="7">
    <source>
        <dbReference type="Proteomes" id="UP001295684"/>
    </source>
</evidence>
<dbReference type="GO" id="GO:0000221">
    <property type="term" value="C:vacuolar proton-transporting V-type ATPase, V1 domain"/>
    <property type="evidence" value="ECO:0007669"/>
    <property type="project" value="InterPro"/>
</dbReference>
<evidence type="ECO:0000256" key="4">
    <source>
        <dbReference type="ARBA" id="ARBA00023065"/>
    </source>
</evidence>
<keyword evidence="4" id="KW-0406">Ion transport</keyword>
<reference evidence="6" key="1">
    <citation type="submission" date="2023-07" db="EMBL/GenBank/DDBJ databases">
        <authorList>
            <consortium name="AG Swart"/>
            <person name="Singh M."/>
            <person name="Singh A."/>
            <person name="Seah K."/>
            <person name="Emmerich C."/>
        </authorList>
    </citation>
    <scope>NUCLEOTIDE SEQUENCE</scope>
    <source>
        <strain evidence="6">DP1</strain>
    </source>
</reference>
<feature type="domain" description="ATPase V1 complex subunit H C-terminal" evidence="5">
    <location>
        <begin position="334"/>
        <end position="449"/>
    </location>
</feature>
<dbReference type="Gene3D" id="1.25.40.150">
    <property type="entry name" value="V-type ATPase, subunit H, C-terminal domain"/>
    <property type="match status" value="1"/>
</dbReference>
<dbReference type="InterPro" id="IPR038497">
    <property type="entry name" value="ATPase_V1-cplx_hsu_C_sf"/>
</dbReference>
<organism evidence="6 7">
    <name type="scientific">Euplotes crassus</name>
    <dbReference type="NCBI Taxonomy" id="5936"/>
    <lineage>
        <taxon>Eukaryota</taxon>
        <taxon>Sar</taxon>
        <taxon>Alveolata</taxon>
        <taxon>Ciliophora</taxon>
        <taxon>Intramacronucleata</taxon>
        <taxon>Spirotrichea</taxon>
        <taxon>Hypotrichia</taxon>
        <taxon>Euplotida</taxon>
        <taxon>Euplotidae</taxon>
        <taxon>Moneuplotes</taxon>
    </lineage>
</organism>
<dbReference type="PANTHER" id="PTHR10698">
    <property type="entry name" value="V-TYPE PROTON ATPASE SUBUNIT H"/>
    <property type="match status" value="1"/>
</dbReference>
<dbReference type="GO" id="GO:0046961">
    <property type="term" value="F:proton-transporting ATPase activity, rotational mechanism"/>
    <property type="evidence" value="ECO:0007669"/>
    <property type="project" value="InterPro"/>
</dbReference>
<dbReference type="PANTHER" id="PTHR10698:SF0">
    <property type="entry name" value="V-TYPE PROTON ATPASE SUBUNIT H"/>
    <property type="match status" value="1"/>
</dbReference>
<dbReference type="AlphaFoldDB" id="A0AAD1UGQ4"/>
<dbReference type="Pfam" id="PF11698">
    <property type="entry name" value="V-ATPase_H_C"/>
    <property type="match status" value="1"/>
</dbReference>
<evidence type="ECO:0000256" key="3">
    <source>
        <dbReference type="ARBA" id="ARBA00022781"/>
    </source>
</evidence>
<accession>A0AAD1UGQ4</accession>
<proteinExistence type="inferred from homology"/>
<evidence type="ECO:0000259" key="5">
    <source>
        <dbReference type="Pfam" id="PF11698"/>
    </source>
</evidence>
<dbReference type="InterPro" id="IPR004908">
    <property type="entry name" value="ATPase_V1-cplx_hsu"/>
</dbReference>
<comment type="similarity">
    <text evidence="1">Belongs to the V-ATPase H subunit family.</text>
</comment>
<evidence type="ECO:0000256" key="2">
    <source>
        <dbReference type="ARBA" id="ARBA00022448"/>
    </source>
</evidence>
<comment type="caution">
    <text evidence="6">The sequence shown here is derived from an EMBL/GenBank/DDBJ whole genome shotgun (WGS) entry which is preliminary data.</text>
</comment>
<dbReference type="InterPro" id="IPR011987">
    <property type="entry name" value="ATPase_V1-cplx_hsu_C"/>
</dbReference>
<keyword evidence="7" id="KW-1185">Reference proteome</keyword>
<dbReference type="Gene3D" id="1.25.10.10">
    <property type="entry name" value="Leucine-rich Repeat Variant"/>
    <property type="match status" value="1"/>
</dbReference>
<name>A0AAD1UGQ4_EUPCR</name>
<protein>
    <recommendedName>
        <fullName evidence="5">ATPase V1 complex subunit H C-terminal domain-containing protein</fullName>
    </recommendedName>
</protein>
<evidence type="ECO:0000256" key="1">
    <source>
        <dbReference type="ARBA" id="ARBA00008613"/>
    </source>
</evidence>
<sequence length="455" mass="53032">MEKSSEQIINYASLFSLFPKEKATYAGYTPSLQKYENDGALTKGAASTISMLLSLPVDEQKDKLDDKHSSEQFIRTLFEIVNKIHGDEKLITWALLYIDGMLEENRNRIANIAAIQNSFKESRKMDCIAILLNFLISNNDSKNYNRNAAARILSMLIEAAGFDHCKDHAIDFMNWIYGFDPKRISANAYTFSICYLVKINELAQEYVELSGINKLIEMLDNQCLSDYQIAYNVLVSLWVLSYHDFALKYFENPDLDLIEKSIKILDFFNKEKVVRITLLLMENLTNYKLCLEIMSDLNGLELIQKLQQRHWVDEDIKNLLEKLWGIFDSNYEEFTSIDKFRKEIHLKTLRWGPVHTERFWQENFIHFHEKDNLDLIKDLMCLLEMENERTVAVALYDLGEFAKYFPFGRSYLDNIGIKSVIYEVMQKSDSAEIKKEAITCLQKLIVTSWQGKSKT</sequence>
<evidence type="ECO:0000313" key="6">
    <source>
        <dbReference type="EMBL" id="CAI2369081.1"/>
    </source>
</evidence>
<dbReference type="Proteomes" id="UP001295684">
    <property type="component" value="Unassembled WGS sequence"/>
</dbReference>
<dbReference type="Pfam" id="PF03224">
    <property type="entry name" value="V-ATPase_H_N"/>
    <property type="match status" value="1"/>
</dbReference>
<dbReference type="EMBL" id="CAMPGE010010234">
    <property type="protein sequence ID" value="CAI2369081.1"/>
    <property type="molecule type" value="Genomic_DNA"/>
</dbReference>
<keyword evidence="2" id="KW-0813">Transport</keyword>
<dbReference type="InterPro" id="IPR016024">
    <property type="entry name" value="ARM-type_fold"/>
</dbReference>
<dbReference type="InterPro" id="IPR011989">
    <property type="entry name" value="ARM-like"/>
</dbReference>